<evidence type="ECO:0000259" key="8">
    <source>
        <dbReference type="Pfam" id="PF00962"/>
    </source>
</evidence>
<dbReference type="Pfam" id="PF00962">
    <property type="entry name" value="A_deaminase"/>
    <property type="match status" value="1"/>
</dbReference>
<keyword evidence="6" id="KW-0862">Zinc</keyword>
<dbReference type="Proteomes" id="UP000663828">
    <property type="component" value="Unassembled WGS sequence"/>
</dbReference>
<evidence type="ECO:0000256" key="4">
    <source>
        <dbReference type="ARBA" id="ARBA00022723"/>
    </source>
</evidence>
<organism evidence="9 12">
    <name type="scientific">Adineta ricciae</name>
    <name type="common">Rotifer</name>
    <dbReference type="NCBI Taxonomy" id="249248"/>
    <lineage>
        <taxon>Eukaryota</taxon>
        <taxon>Metazoa</taxon>
        <taxon>Spiralia</taxon>
        <taxon>Gnathifera</taxon>
        <taxon>Rotifera</taxon>
        <taxon>Eurotatoria</taxon>
        <taxon>Bdelloidea</taxon>
        <taxon>Adinetida</taxon>
        <taxon>Adinetidae</taxon>
        <taxon>Adineta</taxon>
    </lineage>
</organism>
<name>A0A815I894_ADIRI</name>
<dbReference type="SUPFAM" id="SSF51556">
    <property type="entry name" value="Metallo-dependent hydrolases"/>
    <property type="match status" value="1"/>
</dbReference>
<dbReference type="InterPro" id="IPR001365">
    <property type="entry name" value="A_deaminase_dom"/>
</dbReference>
<sequence>MRVIFIVIIIILHVELCKCKNNTEETIDYYNKLLIGDTSKLSELNMFLTAMPKGGDLHHHYSGSIYVETYLNWISKHNFCVYYENNQILNIEKYRLETKLEGLSEEAKKVCLTADETRENTNFYRQLLKHWSDMDYSNHYHEQTPPSQQFFDTFSYFGPISYQEYNEGLNWIKNTAINENVQYIETMLTSSPNLVVSDYLNTLIDNLTSISSDEHIDEVLKIYFDTIRNNITINTTINNHVEMIEMVSKGINDQNFTIRFQSYVSRNSKPSRVFASLVSSFCAATRSDFIVGVNIVGPEHGFIALRDYSLHMKMFRFLKKHFPYVKLSMHAGELVLGLVPPEQLQFHIREAIEIAGANRIGHGIDIFYEKHSYELLQKMKQNQIAVEVVVSSNAFILGIQNQAHPMLVYKAHQVPLVIATDDPGVSRSSMTNEYLLFCDRYKPSYAELKTFVYDSIRYSFLNDQDKERQLKSLDQRFEVFEQIIADVKKVLGDPGVLPTVSSSNLNFISLFLFCGIQFLINTFLLS</sequence>
<protein>
    <recommendedName>
        <fullName evidence="3">adenosine deaminase</fullName>
        <ecNumber evidence="3">3.5.4.4</ecNumber>
    </recommendedName>
</protein>
<evidence type="ECO:0000313" key="9">
    <source>
        <dbReference type="EMBL" id="CAF1362686.1"/>
    </source>
</evidence>
<dbReference type="GO" id="GO:0046872">
    <property type="term" value="F:metal ion binding"/>
    <property type="evidence" value="ECO:0007669"/>
    <property type="project" value="UniProtKB-KW"/>
</dbReference>
<evidence type="ECO:0000313" key="12">
    <source>
        <dbReference type="Proteomes" id="UP000663852"/>
    </source>
</evidence>
<evidence type="ECO:0000256" key="1">
    <source>
        <dbReference type="ARBA" id="ARBA00001947"/>
    </source>
</evidence>
<comment type="cofactor">
    <cofactor evidence="1">
        <name>Zn(2+)</name>
        <dbReference type="ChEBI" id="CHEBI:29105"/>
    </cofactor>
</comment>
<dbReference type="Proteomes" id="UP000663852">
    <property type="component" value="Unassembled WGS sequence"/>
</dbReference>
<comment type="caution">
    <text evidence="9">The sequence shown here is derived from an EMBL/GenBank/DDBJ whole genome shotgun (WGS) entry which is preliminary data.</text>
</comment>
<dbReference type="InterPro" id="IPR032466">
    <property type="entry name" value="Metal_Hydrolase"/>
</dbReference>
<keyword evidence="4" id="KW-0479">Metal-binding</keyword>
<dbReference type="EMBL" id="CAJNOR010005364">
    <property type="protein sequence ID" value="CAF1559041.1"/>
    <property type="molecule type" value="Genomic_DNA"/>
</dbReference>
<evidence type="ECO:0000256" key="3">
    <source>
        <dbReference type="ARBA" id="ARBA00012784"/>
    </source>
</evidence>
<keyword evidence="11" id="KW-1185">Reference proteome</keyword>
<feature type="chain" id="PRO_5035605891" description="adenosine deaminase" evidence="7">
    <location>
        <begin position="20"/>
        <end position="526"/>
    </location>
</feature>
<dbReference type="EMBL" id="CAJNOJ010000276">
    <property type="protein sequence ID" value="CAF1362686.1"/>
    <property type="molecule type" value="Genomic_DNA"/>
</dbReference>
<feature type="domain" description="Adenosine deaminase" evidence="8">
    <location>
        <begin position="243"/>
        <end position="474"/>
    </location>
</feature>
<dbReference type="GO" id="GO:0005829">
    <property type="term" value="C:cytosol"/>
    <property type="evidence" value="ECO:0007669"/>
    <property type="project" value="TreeGrafter"/>
</dbReference>
<dbReference type="AlphaFoldDB" id="A0A815I894"/>
<dbReference type="GO" id="GO:0046103">
    <property type="term" value="P:inosine biosynthetic process"/>
    <property type="evidence" value="ECO:0007669"/>
    <property type="project" value="TreeGrafter"/>
</dbReference>
<evidence type="ECO:0000256" key="6">
    <source>
        <dbReference type="ARBA" id="ARBA00022833"/>
    </source>
</evidence>
<keyword evidence="7" id="KW-0732">Signal</keyword>
<reference evidence="9" key="1">
    <citation type="submission" date="2021-02" db="EMBL/GenBank/DDBJ databases">
        <authorList>
            <person name="Nowell W R."/>
        </authorList>
    </citation>
    <scope>NUCLEOTIDE SEQUENCE</scope>
</reference>
<evidence type="ECO:0000256" key="2">
    <source>
        <dbReference type="ARBA" id="ARBA00006676"/>
    </source>
</evidence>
<keyword evidence="5" id="KW-0378">Hydrolase</keyword>
<accession>A0A815I894</accession>
<feature type="signal peptide" evidence="7">
    <location>
        <begin position="1"/>
        <end position="19"/>
    </location>
</feature>
<comment type="similarity">
    <text evidence="2">Belongs to the metallo-dependent hydrolases superfamily. Adenosine and AMP deaminases family.</text>
</comment>
<dbReference type="Gene3D" id="3.20.20.140">
    <property type="entry name" value="Metal-dependent hydrolases"/>
    <property type="match status" value="1"/>
</dbReference>
<dbReference type="OrthoDB" id="7202371at2759"/>
<evidence type="ECO:0000313" key="10">
    <source>
        <dbReference type="EMBL" id="CAF1559041.1"/>
    </source>
</evidence>
<evidence type="ECO:0000256" key="5">
    <source>
        <dbReference type="ARBA" id="ARBA00022801"/>
    </source>
</evidence>
<dbReference type="GO" id="GO:0043103">
    <property type="term" value="P:hypoxanthine salvage"/>
    <property type="evidence" value="ECO:0007669"/>
    <property type="project" value="TreeGrafter"/>
</dbReference>
<dbReference type="PANTHER" id="PTHR11409:SF43">
    <property type="entry name" value="ADENOSINE DEAMINASE"/>
    <property type="match status" value="1"/>
</dbReference>
<evidence type="ECO:0000313" key="11">
    <source>
        <dbReference type="Proteomes" id="UP000663828"/>
    </source>
</evidence>
<dbReference type="GO" id="GO:0006154">
    <property type="term" value="P:adenosine catabolic process"/>
    <property type="evidence" value="ECO:0007669"/>
    <property type="project" value="TreeGrafter"/>
</dbReference>
<proteinExistence type="inferred from homology"/>
<dbReference type="EC" id="3.5.4.4" evidence="3"/>
<dbReference type="InterPro" id="IPR006330">
    <property type="entry name" value="Ado/ade_deaminase"/>
</dbReference>
<dbReference type="GO" id="GO:0004000">
    <property type="term" value="F:adenosine deaminase activity"/>
    <property type="evidence" value="ECO:0007669"/>
    <property type="project" value="TreeGrafter"/>
</dbReference>
<dbReference type="PANTHER" id="PTHR11409">
    <property type="entry name" value="ADENOSINE DEAMINASE"/>
    <property type="match status" value="1"/>
</dbReference>
<evidence type="ECO:0000256" key="7">
    <source>
        <dbReference type="SAM" id="SignalP"/>
    </source>
</evidence>
<gene>
    <name evidence="9" type="ORF">EDS130_LOCUS33913</name>
    <name evidence="10" type="ORF">XAT740_LOCUS43477</name>
</gene>